<reference evidence="9" key="1">
    <citation type="submission" date="2017-10" db="EMBL/GenBank/DDBJ databases">
        <title>Transcriptome Assembly of Sugarcane Aphid Adults.</title>
        <authorList>
            <person name="Scully E.D."/>
            <person name="Palmer N.A."/>
            <person name="Geib S.M."/>
            <person name="Sarath G."/>
            <person name="Sattler S.E."/>
        </authorList>
    </citation>
    <scope>NUCLEOTIDE SEQUENCE</scope>
    <source>
        <tissue evidence="9">Whole body</tissue>
    </source>
</reference>
<evidence type="ECO:0000256" key="6">
    <source>
        <dbReference type="ARBA" id="ARBA00023136"/>
    </source>
</evidence>
<comment type="cofactor">
    <cofactor evidence="8">
        <name>Zn(2+)</name>
        <dbReference type="ChEBI" id="CHEBI:29105"/>
    </cofactor>
</comment>
<dbReference type="Pfam" id="PF05019">
    <property type="entry name" value="Coq4"/>
    <property type="match status" value="1"/>
</dbReference>
<dbReference type="InterPro" id="IPR027540">
    <property type="entry name" value="Coq4_euk"/>
</dbReference>
<feature type="binding site" evidence="8">
    <location>
        <position position="149"/>
    </location>
    <ligand>
        <name>Zn(2+)</name>
        <dbReference type="ChEBI" id="CHEBI:29105"/>
    </ligand>
</feature>
<keyword evidence="1 8" id="KW-0831">Ubiquinone biosynthesis</keyword>
<evidence type="ECO:0000256" key="8">
    <source>
        <dbReference type="HAMAP-Rule" id="MF_03111"/>
    </source>
</evidence>
<evidence type="ECO:0000256" key="7">
    <source>
        <dbReference type="ARBA" id="ARBA00023239"/>
    </source>
</evidence>
<dbReference type="InterPro" id="IPR007715">
    <property type="entry name" value="Coq4"/>
</dbReference>
<dbReference type="RefSeq" id="XP_025202821.1">
    <property type="nucleotide sequence ID" value="XM_025347036.1"/>
</dbReference>
<dbReference type="EC" id="4.1.1.130" evidence="8"/>
<comment type="pathway">
    <text evidence="8">Cofactor biosynthesis; ubiquinone biosynthesis.</text>
</comment>
<dbReference type="EMBL" id="GFXV01008082">
    <property type="protein sequence ID" value="MBW19887.1"/>
    <property type="molecule type" value="Transcribed_RNA"/>
</dbReference>
<sequence length="249" mass="28904">MLKKVISSNNRMYRHMSDFVTQYNENHIPTTPFQKLLLSVGSATVSLLDPQRADMIATMGETTGIYALKYMRDKMINNPEGNEILQLQPRINTSTVDLGKLKCMPENTLGYAYFKFLDHNKVTPDSRGSVQFVDDVQLAYVMQRYREVHDLFHTVLGMPTNMLGEVTVKWIEAFQTKLPMTLSGGLFGAIRLKPKQREQYVQHYLPWAIQTGLKSNFMLNIYFEKRWEQPIEELHKELNIKPLEIINIK</sequence>
<comment type="subcellular location">
    <subcellularLocation>
        <location evidence="8">Mitochondrion inner membrane</location>
        <topology evidence="8">Peripheral membrane protein</topology>
        <orientation evidence="8">Matrix side</orientation>
    </subcellularLocation>
</comment>
<comment type="function">
    <text evidence="8">Lyase that catalyzes the C1-decarboxylation of 4-hydroxy-3-methoxy-5-(all-trans-polyprenyl)benzoic acid into 2-methoxy-6-(all-trans-polyprenyl)phenol during ubiquinone biosynthesis.</text>
</comment>
<keyword evidence="6 8" id="KW-0472">Membrane</keyword>
<feature type="binding site" evidence="8">
    <location>
        <position position="150"/>
    </location>
    <ligand>
        <name>Zn(2+)</name>
        <dbReference type="ChEBI" id="CHEBI:29105"/>
    </ligand>
</feature>
<comment type="similarity">
    <text evidence="8">Belongs to the COQ4 family.</text>
</comment>
<keyword evidence="3 8" id="KW-0999">Mitochondrion inner membrane</keyword>
<feature type="binding site" evidence="8">
    <location>
        <position position="165"/>
    </location>
    <ligand>
        <name>Zn(2+)</name>
        <dbReference type="ChEBI" id="CHEBI:29105"/>
    </ligand>
</feature>
<evidence type="ECO:0000256" key="4">
    <source>
        <dbReference type="ARBA" id="ARBA00022833"/>
    </source>
</evidence>
<dbReference type="CTD" id="51117"/>
<name>A0A2H8U023_9HEMI</name>
<dbReference type="GO" id="GO:0120539">
    <property type="term" value="F:4-hydroxy-3-methoxy-5-polyprenylbenzoate decarboxylase activity"/>
    <property type="evidence" value="ECO:0007669"/>
    <property type="project" value="UniProtKB-EC"/>
</dbReference>
<dbReference type="HAMAP" id="MF_03111">
    <property type="entry name" value="Coq4"/>
    <property type="match status" value="1"/>
</dbReference>
<evidence type="ECO:0000256" key="1">
    <source>
        <dbReference type="ARBA" id="ARBA00022688"/>
    </source>
</evidence>
<dbReference type="AlphaFoldDB" id="A0A2H8U023"/>
<dbReference type="GO" id="GO:0031314">
    <property type="term" value="C:extrinsic component of mitochondrial inner membrane"/>
    <property type="evidence" value="ECO:0007669"/>
    <property type="project" value="UniProtKB-UniRule"/>
</dbReference>
<keyword evidence="9" id="KW-0830">Ubiquinone</keyword>
<dbReference type="PANTHER" id="PTHR12922:SF7">
    <property type="entry name" value="UBIQUINONE BIOSYNTHESIS PROTEIN COQ4 HOMOLOG, MITOCHONDRIAL"/>
    <property type="match status" value="1"/>
</dbReference>
<feature type="binding site" evidence="8">
    <location>
        <position position="153"/>
    </location>
    <ligand>
        <name>Zn(2+)</name>
        <dbReference type="ChEBI" id="CHEBI:29105"/>
    </ligand>
</feature>
<organism evidence="9">
    <name type="scientific">Melanaphis sacchari</name>
    <dbReference type="NCBI Taxonomy" id="742174"/>
    <lineage>
        <taxon>Eukaryota</taxon>
        <taxon>Metazoa</taxon>
        <taxon>Ecdysozoa</taxon>
        <taxon>Arthropoda</taxon>
        <taxon>Hexapoda</taxon>
        <taxon>Insecta</taxon>
        <taxon>Pterygota</taxon>
        <taxon>Neoptera</taxon>
        <taxon>Paraneoptera</taxon>
        <taxon>Hemiptera</taxon>
        <taxon>Sternorrhyncha</taxon>
        <taxon>Aphidomorpha</taxon>
        <taxon>Aphidoidea</taxon>
        <taxon>Aphididae</taxon>
        <taxon>Aphidini</taxon>
        <taxon>Melanaphis</taxon>
    </lineage>
</organism>
<keyword evidence="2 8" id="KW-0479">Metal-binding</keyword>
<dbReference type="OrthoDB" id="4249at2759"/>
<dbReference type="GO" id="GO:0008270">
    <property type="term" value="F:zinc ion binding"/>
    <property type="evidence" value="ECO:0007669"/>
    <property type="project" value="UniProtKB-UniRule"/>
</dbReference>
<dbReference type="PANTHER" id="PTHR12922">
    <property type="entry name" value="UBIQUINONE BIOSYNTHESIS PROTEIN"/>
    <property type="match status" value="1"/>
</dbReference>
<proteinExistence type="inferred from homology"/>
<evidence type="ECO:0000256" key="5">
    <source>
        <dbReference type="ARBA" id="ARBA00023128"/>
    </source>
</evidence>
<evidence type="ECO:0000256" key="2">
    <source>
        <dbReference type="ARBA" id="ARBA00022723"/>
    </source>
</evidence>
<keyword evidence="7 8" id="KW-0456">Lyase</keyword>
<dbReference type="UniPathway" id="UPA00232"/>
<evidence type="ECO:0000256" key="3">
    <source>
        <dbReference type="ARBA" id="ARBA00022792"/>
    </source>
</evidence>
<accession>A0A2H8U023</accession>
<evidence type="ECO:0000313" key="9">
    <source>
        <dbReference type="EMBL" id="MBW19887.1"/>
    </source>
</evidence>
<keyword evidence="5 8" id="KW-0496">Mitochondrion</keyword>
<comment type="catalytic activity">
    <reaction evidence="8">
        <text>a 4-hydroxy-3-methoxy-5-(all-trans-polyprenyl)benzoate + H(+) = a 2-methoxy-6-(all-trans-polyprenyl)phenol + CO2</text>
        <dbReference type="Rhea" id="RHEA:81179"/>
        <dbReference type="Rhea" id="RHEA-COMP:9551"/>
        <dbReference type="Rhea" id="RHEA-COMP:10931"/>
        <dbReference type="ChEBI" id="CHEBI:15378"/>
        <dbReference type="ChEBI" id="CHEBI:16526"/>
        <dbReference type="ChEBI" id="CHEBI:62731"/>
        <dbReference type="ChEBI" id="CHEBI:84443"/>
        <dbReference type="EC" id="4.1.1.130"/>
    </reaction>
</comment>
<comment type="subunit">
    <text evidence="8">Component of a multi-subunit COQ enzyme complex.</text>
</comment>
<protein>
    <recommendedName>
        <fullName evidence="8">Ubiquinone biosynthesis protein COQ4 homolog, mitochondrial</fullName>
    </recommendedName>
    <alternativeName>
        <fullName evidence="8">4-hydroxy-3-methoxy-5-polyprenylbenzoate decarboxylase</fullName>
        <ecNumber evidence="8">4.1.1.130</ecNumber>
    </alternativeName>
    <alternativeName>
        <fullName evidence="8">Coenzyme Q biosynthesis protein 4 homolog</fullName>
    </alternativeName>
</protein>
<dbReference type="GeneID" id="112599916"/>
<keyword evidence="4 8" id="KW-0862">Zinc</keyword>